<dbReference type="Pfam" id="PF24606">
    <property type="entry name" value="CEMIP_beta-hel"/>
    <property type="match status" value="1"/>
</dbReference>
<keyword evidence="7" id="KW-0677">Repeat</keyword>
<dbReference type="InterPro" id="IPR011050">
    <property type="entry name" value="Pectin_lyase_fold/virulence"/>
</dbReference>
<dbReference type="InterPro" id="IPR019316">
    <property type="entry name" value="G8_domain"/>
</dbReference>
<evidence type="ECO:0000259" key="13">
    <source>
        <dbReference type="PROSITE" id="PS51484"/>
    </source>
</evidence>
<gene>
    <name evidence="14" type="ORF">NHX12_028662</name>
</gene>
<keyword evidence="5" id="KW-1003">Cell membrane</keyword>
<name>A0A9Q0EBU5_9TELE</name>
<dbReference type="PROSITE" id="PS52031">
    <property type="entry name" value="GG_LECTIN"/>
    <property type="match status" value="1"/>
</dbReference>
<feature type="domain" description="G8" evidence="13">
    <location>
        <begin position="17"/>
        <end position="142"/>
    </location>
</feature>
<dbReference type="PANTHER" id="PTHR15535:SF26">
    <property type="entry name" value="CELL SURFACE HYALURONIDASE"/>
    <property type="match status" value="1"/>
</dbReference>
<dbReference type="EC" id="3.2.1.35" evidence="4"/>
<dbReference type="AlphaFoldDB" id="A0A9Q0EBU5"/>
<evidence type="ECO:0000256" key="1">
    <source>
        <dbReference type="ARBA" id="ARBA00000251"/>
    </source>
</evidence>
<dbReference type="Pfam" id="PF15711">
    <property type="entry name" value="ILEI"/>
    <property type="match status" value="2"/>
</dbReference>
<dbReference type="InterPro" id="IPR055400">
    <property type="entry name" value="CEMIP_X"/>
</dbReference>
<organism evidence="14 15">
    <name type="scientific">Muraenolepis orangiensis</name>
    <name type="common">Patagonian moray cod</name>
    <dbReference type="NCBI Taxonomy" id="630683"/>
    <lineage>
        <taxon>Eukaryota</taxon>
        <taxon>Metazoa</taxon>
        <taxon>Chordata</taxon>
        <taxon>Craniata</taxon>
        <taxon>Vertebrata</taxon>
        <taxon>Euteleostomi</taxon>
        <taxon>Actinopterygii</taxon>
        <taxon>Neopterygii</taxon>
        <taxon>Teleostei</taxon>
        <taxon>Neoteleostei</taxon>
        <taxon>Acanthomorphata</taxon>
        <taxon>Zeiogadaria</taxon>
        <taxon>Gadariae</taxon>
        <taxon>Gadiformes</taxon>
        <taxon>Muraenolepidoidei</taxon>
        <taxon>Muraenolepididae</taxon>
        <taxon>Muraenolepis</taxon>
    </lineage>
</organism>
<evidence type="ECO:0000256" key="9">
    <source>
        <dbReference type="ARBA" id="ARBA00023136"/>
    </source>
</evidence>
<dbReference type="CDD" id="cd13938">
    <property type="entry name" value="PANDER_like_TMEM2"/>
    <property type="match status" value="1"/>
</dbReference>
<dbReference type="OrthoDB" id="120976at2759"/>
<evidence type="ECO:0000256" key="12">
    <source>
        <dbReference type="PROSITE-ProRule" id="PRU01375"/>
    </source>
</evidence>
<dbReference type="InterPro" id="IPR039477">
    <property type="entry name" value="ILEI/PANDER_dom"/>
</dbReference>
<evidence type="ECO:0000313" key="14">
    <source>
        <dbReference type="EMBL" id="KAJ3603921.1"/>
    </source>
</evidence>
<evidence type="ECO:0000256" key="11">
    <source>
        <dbReference type="ARBA" id="ARBA00023295"/>
    </source>
</evidence>
<keyword evidence="6 12" id="KW-0430">Lectin</keyword>
<dbReference type="InterPro" id="IPR039473">
    <property type="entry name" value="TMEM2_PANDER-like"/>
</dbReference>
<evidence type="ECO:0000256" key="8">
    <source>
        <dbReference type="ARBA" id="ARBA00022801"/>
    </source>
</evidence>
<dbReference type="InterPro" id="IPR055401">
    <property type="entry name" value="CEMIP_beta-hel_dom"/>
</dbReference>
<reference evidence="14" key="1">
    <citation type="submission" date="2022-07" db="EMBL/GenBank/DDBJ databases">
        <title>Chromosome-level genome of Muraenolepis orangiensis.</title>
        <authorList>
            <person name="Kim J."/>
        </authorList>
    </citation>
    <scope>NUCLEOTIDE SEQUENCE</scope>
    <source>
        <strain evidence="14">KU_S4_2022</strain>
        <tissue evidence="14">Muscle</tissue>
    </source>
</reference>
<comment type="subcellular location">
    <subcellularLocation>
        <location evidence="2">Cell membrane</location>
    </subcellularLocation>
</comment>
<dbReference type="Pfam" id="PF24605">
    <property type="entry name" value="CEMIP_X"/>
    <property type="match status" value="1"/>
</dbReference>
<dbReference type="GO" id="GO:0004415">
    <property type="term" value="F:hyalurononglucosaminidase activity"/>
    <property type="evidence" value="ECO:0007669"/>
    <property type="project" value="UniProtKB-EC"/>
</dbReference>
<dbReference type="SUPFAM" id="SSF51126">
    <property type="entry name" value="Pectin lyase-like"/>
    <property type="match status" value="1"/>
</dbReference>
<evidence type="ECO:0000256" key="3">
    <source>
        <dbReference type="ARBA" id="ARBA00007586"/>
    </source>
</evidence>
<keyword evidence="10" id="KW-0325">Glycoprotein</keyword>
<keyword evidence="9" id="KW-0472">Membrane</keyword>
<evidence type="ECO:0000313" key="15">
    <source>
        <dbReference type="Proteomes" id="UP001148018"/>
    </source>
</evidence>
<keyword evidence="11" id="KW-0326">Glycosidase</keyword>
<dbReference type="InterPro" id="IPR052252">
    <property type="entry name" value="CEMIP/CEMIP2"/>
</dbReference>
<dbReference type="GO" id="GO:0005886">
    <property type="term" value="C:plasma membrane"/>
    <property type="evidence" value="ECO:0007669"/>
    <property type="project" value="UniProtKB-SubCell"/>
</dbReference>
<proteinExistence type="inferred from homology"/>
<evidence type="ECO:0000256" key="6">
    <source>
        <dbReference type="ARBA" id="ARBA00022734"/>
    </source>
</evidence>
<accession>A0A9Q0EBU5</accession>
<keyword evidence="15" id="KW-1185">Reference proteome</keyword>
<comment type="catalytic activity">
    <reaction evidence="1">
        <text>Random hydrolysis of (1-&gt;4)-linkages between N-acetyl-beta-D-glucosamine and D-glucuronate residues in hyaluronate.</text>
        <dbReference type="EC" id="3.2.1.35"/>
    </reaction>
</comment>
<comment type="caution">
    <text evidence="14">The sequence shown here is derived from an EMBL/GenBank/DDBJ whole genome shotgun (WGS) entry which is preliminary data.</text>
</comment>
<keyword evidence="8" id="KW-0378">Hydrolase</keyword>
<dbReference type="PANTHER" id="PTHR15535">
    <property type="entry name" value="TRANSMEMBRANE PROTEIN 2-RELATED"/>
    <property type="match status" value="1"/>
</dbReference>
<evidence type="ECO:0000256" key="10">
    <source>
        <dbReference type="ARBA" id="ARBA00023180"/>
    </source>
</evidence>
<protein>
    <recommendedName>
        <fullName evidence="4">hyaluronoglucosaminidase</fullName>
        <ecNumber evidence="4">3.2.1.35</ecNumber>
    </recommendedName>
</protein>
<dbReference type="EMBL" id="JANIIK010000044">
    <property type="protein sequence ID" value="KAJ3603921.1"/>
    <property type="molecule type" value="Genomic_DNA"/>
</dbReference>
<dbReference type="PROSITE" id="PS51484">
    <property type="entry name" value="G8"/>
    <property type="match status" value="1"/>
</dbReference>
<dbReference type="GO" id="GO:0030246">
    <property type="term" value="F:carbohydrate binding"/>
    <property type="evidence" value="ECO:0007669"/>
    <property type="project" value="UniProtKB-UniRule"/>
</dbReference>
<evidence type="ECO:0000256" key="5">
    <source>
        <dbReference type="ARBA" id="ARBA00022475"/>
    </source>
</evidence>
<evidence type="ECO:0000256" key="4">
    <source>
        <dbReference type="ARBA" id="ARBA00012774"/>
    </source>
</evidence>
<dbReference type="Pfam" id="PF10162">
    <property type="entry name" value="G8"/>
    <property type="match status" value="1"/>
</dbReference>
<evidence type="ECO:0000256" key="2">
    <source>
        <dbReference type="ARBA" id="ARBA00004236"/>
    </source>
</evidence>
<dbReference type="Proteomes" id="UP001148018">
    <property type="component" value="Unassembled WGS sequence"/>
</dbReference>
<dbReference type="SMART" id="SM01225">
    <property type="entry name" value="G8"/>
    <property type="match status" value="1"/>
</dbReference>
<sequence>MILILSENCPDHNPSLSSWKPGHQPEKDFVVRRGHQLRLEDSATVHSITIQSGGQVVFADNAEGSRNITLRTRHILIQDGGALHIGAPKCRYRSRATIALLGRSDDAAAEVPLMGRKFVGVMAGGTLELHGRQRVSWSLLSRSVPASGLATGGYAFQRNFSRGINLRVVDQDTAAVVLVERFDTYESRADSQRLTELLRSLPEGRVVALAVGDSAVKSLLEDTKKAIEDRLGSRYVHELKYRQAWALVSLVGGGNASCSEDVREHENHDTGGKALARRNFTTTDGVAFSVTAFSEWSNGFPISGFQVDAVDQVVLNLQDEVQPTWQPGDQIVVASTDYSMHQAEEFTLLPCPHCTSRQVRIQGRPQYNHMGEVVDGVDMRAEVLKNFTSVHLSHVELRNLGQQAVMGRYPVHFHLCGDVDQRGGYRQPTYVDGLSIHHSFSRCISIHATNGLLVKDTVGYDTLGHCFFLEDGIEQRNTFYHNLGLLTRPGTLLPTDRNDALCTAMKDRVYPGYKPLPSTECKAVSTFWIANPNNNLISNAAAGSQDAGIWYVFHSSSTGDSQGVMPETMAELTPLGIFYNNRVHSNFKAGLFIDKGVKTTNPTAADPREYLCLDNSARFRPHLHADPSGPRVAAVIDTLISFKNNDLGAWIRGGDIIIKNSGFADNGVGLSFASDGSYPKDEGSSQEVSQSLFVGESHNRGTNGGQNKYWGLGGLDGKMRTLPRNKTFPIRGFQIYDGPVRLTSSTFRGYVPTADRLTSAVGFNLKNTWQLTPRNNLSRLHFHPTVGLRAFFGRPGQWFEENDLDGDKNSVFHDEDGSATGYAHVLVGRADNFLIQHPACINLSRWNAVACSGRYSQVYIQTQDAPGLTLSLIRDEYPAAPLVLRGINSQGAPSQQYQPVLMMSKSYTLHWSGRAPREVVLSLINYDRGDWALVGLCYPSDTTFQIMADTYDRQSNSFDDLTDYGAVSSLAELEKKPLERKYFFDRGVGLLWLYLRARHDREGHSYCSSRGCERVKVLATTTSAQTCNCTASAYPKYAKAPSAAVPMPPLATAPCKDCGAKKLVFSSEPWTSYLQTQIKSLSTQELVHGDNSTFIAVNEVLVPFSKPGFFLVCVDACSGKVTKKNYFAAMDAKMQQFLKAVIPTRSIVLMATRGEPGGLADVSSYLVPFGGASSGAPPPWVSLQTGQGEEVLGSRERYLPLGLEAYGCLPDKTLTRKDVELLRTATELH</sequence>
<evidence type="ECO:0000256" key="7">
    <source>
        <dbReference type="ARBA" id="ARBA00022737"/>
    </source>
</evidence>
<comment type="similarity">
    <text evidence="3">Belongs to the CEMIP family.</text>
</comment>